<evidence type="ECO:0000256" key="5">
    <source>
        <dbReference type="ARBA" id="ARBA00023163"/>
    </source>
</evidence>
<evidence type="ECO:0000256" key="2">
    <source>
        <dbReference type="ARBA" id="ARBA00022898"/>
    </source>
</evidence>
<dbReference type="InterPro" id="IPR004839">
    <property type="entry name" value="Aminotransferase_I/II_large"/>
</dbReference>
<dbReference type="AlphaFoldDB" id="X0Q8E2"/>
<evidence type="ECO:0000313" key="7">
    <source>
        <dbReference type="EMBL" id="GAF47121.1"/>
    </source>
</evidence>
<dbReference type="InterPro" id="IPR015424">
    <property type="entry name" value="PyrdxlP-dep_Trfase"/>
</dbReference>
<comment type="caution">
    <text evidence="7">The sequence shown here is derived from an EMBL/GenBank/DDBJ whole genome shotgun (WGS) entry which is preliminary data.</text>
</comment>
<keyword evidence="4" id="KW-0238">DNA-binding</keyword>
<keyword evidence="5" id="KW-0804">Transcription</keyword>
<dbReference type="EMBL" id="BAWF01000038">
    <property type="protein sequence ID" value="GAF47121.1"/>
    <property type="molecule type" value="Genomic_DNA"/>
</dbReference>
<evidence type="ECO:0000259" key="6">
    <source>
        <dbReference type="PROSITE" id="PS50949"/>
    </source>
</evidence>
<dbReference type="GO" id="GO:0003677">
    <property type="term" value="F:DNA binding"/>
    <property type="evidence" value="ECO:0007669"/>
    <property type="project" value="UniProtKB-KW"/>
</dbReference>
<dbReference type="SUPFAM" id="SSF46785">
    <property type="entry name" value="Winged helix' DNA-binding domain"/>
    <property type="match status" value="1"/>
</dbReference>
<feature type="domain" description="HTH gntR-type" evidence="6">
    <location>
        <begin position="21"/>
        <end position="89"/>
    </location>
</feature>
<dbReference type="Pfam" id="PF00392">
    <property type="entry name" value="GntR"/>
    <property type="match status" value="1"/>
</dbReference>
<dbReference type="InterPro" id="IPR000524">
    <property type="entry name" value="Tscrpt_reg_HTH_GntR"/>
</dbReference>
<dbReference type="SUPFAM" id="SSF53383">
    <property type="entry name" value="PLP-dependent transferases"/>
    <property type="match status" value="1"/>
</dbReference>
<dbReference type="Gene3D" id="1.10.10.10">
    <property type="entry name" value="Winged helix-like DNA-binding domain superfamily/Winged helix DNA-binding domain"/>
    <property type="match status" value="1"/>
</dbReference>
<dbReference type="Pfam" id="PF00155">
    <property type="entry name" value="Aminotran_1_2"/>
    <property type="match status" value="1"/>
</dbReference>
<organism evidence="7 8">
    <name type="scientific">Rhodococcus wratislaviensis NBRC 100605</name>
    <dbReference type="NCBI Taxonomy" id="1219028"/>
    <lineage>
        <taxon>Bacteria</taxon>
        <taxon>Bacillati</taxon>
        <taxon>Actinomycetota</taxon>
        <taxon>Actinomycetes</taxon>
        <taxon>Mycobacteriales</taxon>
        <taxon>Nocardiaceae</taxon>
        <taxon>Rhodococcus</taxon>
    </lineage>
</organism>
<evidence type="ECO:0000256" key="4">
    <source>
        <dbReference type="ARBA" id="ARBA00023125"/>
    </source>
</evidence>
<protein>
    <submittedName>
        <fullName evidence="7">Putative GntR family transcriptional regulator</fullName>
    </submittedName>
</protein>
<dbReference type="InterPro" id="IPR015421">
    <property type="entry name" value="PyrdxlP-dep_Trfase_major"/>
</dbReference>
<reference evidence="7 8" key="1">
    <citation type="submission" date="2014-02" db="EMBL/GenBank/DDBJ databases">
        <title>Whole genome shotgun sequence of Rhodococcus wratislaviensis NBRC 100605.</title>
        <authorList>
            <person name="Hosoyama A."/>
            <person name="Tsuchikane K."/>
            <person name="Yoshida I."/>
            <person name="Ohji S."/>
            <person name="Ichikawa N."/>
            <person name="Yamazoe A."/>
            <person name="Fujita N."/>
        </authorList>
    </citation>
    <scope>NUCLEOTIDE SEQUENCE [LARGE SCALE GENOMIC DNA]</scope>
    <source>
        <strain evidence="7 8">NBRC 100605</strain>
    </source>
</reference>
<evidence type="ECO:0000313" key="8">
    <source>
        <dbReference type="Proteomes" id="UP000019491"/>
    </source>
</evidence>
<dbReference type="Gene3D" id="3.40.640.10">
    <property type="entry name" value="Type I PLP-dependent aspartate aminotransferase-like (Major domain)"/>
    <property type="match status" value="1"/>
</dbReference>
<gene>
    <name evidence="7" type="ORF">RW1_038_00420</name>
</gene>
<comment type="similarity">
    <text evidence="1">In the C-terminal section; belongs to the class-I pyridoxal-phosphate-dependent aminotransferase family.</text>
</comment>
<dbReference type="SMART" id="SM00345">
    <property type="entry name" value="HTH_GNTR"/>
    <property type="match status" value="1"/>
</dbReference>
<evidence type="ECO:0000256" key="1">
    <source>
        <dbReference type="ARBA" id="ARBA00005384"/>
    </source>
</evidence>
<dbReference type="PROSITE" id="PS50949">
    <property type="entry name" value="HTH_GNTR"/>
    <property type="match status" value="1"/>
</dbReference>
<dbReference type="InterPro" id="IPR036390">
    <property type="entry name" value="WH_DNA-bd_sf"/>
</dbReference>
<accession>X0Q8E2</accession>
<dbReference type="Proteomes" id="UP000019491">
    <property type="component" value="Unassembled WGS sequence"/>
</dbReference>
<dbReference type="PANTHER" id="PTHR46577:SF1">
    <property type="entry name" value="HTH-TYPE TRANSCRIPTIONAL REGULATORY PROTEIN GABR"/>
    <property type="match status" value="1"/>
</dbReference>
<dbReference type="InterPro" id="IPR051446">
    <property type="entry name" value="HTH_trans_reg/aminotransferase"/>
</dbReference>
<dbReference type="InterPro" id="IPR036388">
    <property type="entry name" value="WH-like_DNA-bd_sf"/>
</dbReference>
<evidence type="ECO:0000256" key="3">
    <source>
        <dbReference type="ARBA" id="ARBA00023015"/>
    </source>
</evidence>
<keyword evidence="3" id="KW-0805">Transcription regulation</keyword>
<sequence>MWRVADDQAQIISALEGMTGPRTAETVGRAVASLIHDGTLRPGSRLPTVRQVAHVCGVSTGTIVAAWSTLRRDGFVETRRRGGTMVLGAGPSIRNESGAHGSVDWSARDLLSGSPDYAMQPDLSAALLAGLSSSHELNRPGREYITEPLLSAVQAHWPFQAQAWTAAGGGSEGLILATEAAASAGGVVAIEEPAMPGFLDTLSELNIQPVGLCRDSEGPLIRSLQEALELEPVALVLQPEGSYAMEGSLSTARAADLARVLMNSPTRPWIIEDDGVGPLAVRQAASLGPFLPDHTVRVRSYCKAYGIDIRTCVIGGSEQLVAAIIDKRTHGVAMNSRILQNTLAHLINSDEAKFAVAAARDKYRTRRERLINALARQGLRAQAGDNSLVLWVEVSDENSALISLARKGIVVGSGSKSFIGKHSRALLRVAIPQLPDEDELAEELATRIAEASCSRNREYLA</sequence>
<keyword evidence="8" id="KW-1185">Reference proteome</keyword>
<dbReference type="GO" id="GO:0030170">
    <property type="term" value="F:pyridoxal phosphate binding"/>
    <property type="evidence" value="ECO:0007669"/>
    <property type="project" value="InterPro"/>
</dbReference>
<dbReference type="PANTHER" id="PTHR46577">
    <property type="entry name" value="HTH-TYPE TRANSCRIPTIONAL REGULATORY PROTEIN GABR"/>
    <property type="match status" value="1"/>
</dbReference>
<dbReference type="GO" id="GO:0003700">
    <property type="term" value="F:DNA-binding transcription factor activity"/>
    <property type="evidence" value="ECO:0007669"/>
    <property type="project" value="InterPro"/>
</dbReference>
<name>X0Q8E2_RHOWR</name>
<proteinExistence type="inferred from homology"/>
<keyword evidence="2" id="KW-0663">Pyridoxal phosphate</keyword>